<sequence length="305" mass="34579">MKSVRLYSFKFERNNFEKEDLRMSKVVKMKSPVEKYNGTERQTLRYLLKDVWFYYLNTIPRPGKGKSVDKKFPGKDCNYSVSILAKDGNKLFKEFTKSKKNPDGWDKVTTEAVDADDFEEKFGCKPPFEADTYHILKVSRAAAYKDGAVWTAKQSFPVMLIEEVNGKRVAVKQPMKKIKAQHSDKHDDDKTYDVIHPDIAVGNGSFGSVILATHFYTFESNVLTKPIQEQFIIDTLVPYTGGTGGNGEPELDEDELALLGLDGVEDNGEITEEDAKDSEDTNSDDDDDDMPDPDDDDEEDFDTED</sequence>
<evidence type="ECO:0000256" key="1">
    <source>
        <dbReference type="SAM" id="MobiDB-lite"/>
    </source>
</evidence>
<accession>A0A482JGV6</accession>
<feature type="compositionally biased region" description="Acidic residues" evidence="1">
    <location>
        <begin position="263"/>
        <end position="305"/>
    </location>
</feature>
<feature type="region of interest" description="Disordered" evidence="1">
    <location>
        <begin position="258"/>
        <end position="305"/>
    </location>
</feature>
<dbReference type="EMBL" id="MK562504">
    <property type="protein sequence ID" value="QBP32981.1"/>
    <property type="molecule type" value="Genomic_DNA"/>
</dbReference>
<dbReference type="Proteomes" id="UP000294557">
    <property type="component" value="Segment"/>
</dbReference>
<name>A0A482JGV6_9CAUD</name>
<evidence type="ECO:0000313" key="2">
    <source>
        <dbReference type="EMBL" id="QBP32981.1"/>
    </source>
</evidence>
<proteinExistence type="predicted"/>
<protein>
    <submittedName>
        <fullName evidence="2">Uncharacterized protein</fullName>
    </submittedName>
</protein>
<organism evidence="2 3">
    <name type="scientific">Enterobacteria phage CHB7</name>
    <dbReference type="NCBI Taxonomy" id="2530182"/>
    <lineage>
        <taxon>Viruses</taxon>
        <taxon>Duplodnaviria</taxon>
        <taxon>Heunggongvirae</taxon>
        <taxon>Uroviricota</taxon>
        <taxon>Caudoviricetes</taxon>
        <taxon>Andersonviridae</taxon>
        <taxon>Ounavirinae</taxon>
        <taxon>Mooglevirus</taxon>
        <taxon>Mooglevirus CHB7</taxon>
    </lineage>
</organism>
<evidence type="ECO:0000313" key="3">
    <source>
        <dbReference type="Proteomes" id="UP000294557"/>
    </source>
</evidence>
<keyword evidence="3" id="KW-1185">Reference proteome</keyword>
<reference evidence="2 3" key="1">
    <citation type="submission" date="2019-02" db="EMBL/GenBank/DDBJ databases">
        <title>A cornucopia of Shigella phages from the Cornhusker state.</title>
        <authorList>
            <person name="Doore S.M."/>
            <person name="Schrad J.R."/>
            <person name="Perrett H.R."/>
            <person name="Dover J.A."/>
            <person name="Schrad K.P."/>
            <person name="Dean W.F."/>
            <person name="Parent K.N."/>
        </authorList>
    </citation>
    <scope>NUCLEOTIDE SEQUENCE [LARGE SCALE GENOMIC DNA]</scope>
</reference>
<gene>
    <name evidence="2" type="ORF">CHB7_gp28</name>
</gene>